<keyword evidence="6" id="KW-1278">Translocase</keyword>
<organism evidence="12 13">
    <name type="scientific">Ktedonospora formicarum</name>
    <dbReference type="NCBI Taxonomy" id="2778364"/>
    <lineage>
        <taxon>Bacteria</taxon>
        <taxon>Bacillati</taxon>
        <taxon>Chloroflexota</taxon>
        <taxon>Ktedonobacteria</taxon>
        <taxon>Ktedonobacterales</taxon>
        <taxon>Ktedonobacteraceae</taxon>
        <taxon>Ktedonospora</taxon>
    </lineage>
</organism>
<keyword evidence="9" id="KW-0139">CF(1)</keyword>
<reference evidence="12" key="1">
    <citation type="submission" date="2020-10" db="EMBL/GenBank/DDBJ databases">
        <title>Taxonomic study of unclassified bacteria belonging to the class Ktedonobacteria.</title>
        <authorList>
            <person name="Yabe S."/>
            <person name="Wang C.M."/>
            <person name="Zheng Y."/>
            <person name="Sakai Y."/>
            <person name="Cavaletti L."/>
            <person name="Monciardini P."/>
            <person name="Donadio S."/>
        </authorList>
    </citation>
    <scope>NUCLEOTIDE SEQUENCE</scope>
    <source>
        <strain evidence="12">SOSP1-1</strain>
    </source>
</reference>
<keyword evidence="7" id="KW-0406">Ion transport</keyword>
<evidence type="ECO:0000256" key="6">
    <source>
        <dbReference type="ARBA" id="ARBA00022967"/>
    </source>
</evidence>
<comment type="caution">
    <text evidence="12">The sequence shown here is derived from an EMBL/GenBank/DDBJ whole genome shotgun (WGS) entry which is preliminary data.</text>
</comment>
<dbReference type="InterPro" id="IPR020003">
    <property type="entry name" value="ATPase_a/bsu_AS"/>
</dbReference>
<keyword evidence="8" id="KW-0472">Membrane</keyword>
<evidence type="ECO:0000256" key="5">
    <source>
        <dbReference type="ARBA" id="ARBA00022840"/>
    </source>
</evidence>
<keyword evidence="13" id="KW-1185">Reference proteome</keyword>
<evidence type="ECO:0000256" key="8">
    <source>
        <dbReference type="ARBA" id="ARBA00023136"/>
    </source>
</evidence>
<sequence>MLDRAIAEKALFPAVDPLASTSRVLDPLVVGKEHYNTARSLQRTLQRYNELQDIITILGVDDLSEADKLTVARARKLQQFLSQPFAVAEVFTGREGRYVPLRETIRSVREILDGKHDVIPEPLFYMAGSIDEVIQRFQEETRP</sequence>
<dbReference type="GO" id="GO:0046933">
    <property type="term" value="F:proton-transporting ATP synthase activity, rotational mechanism"/>
    <property type="evidence" value="ECO:0007669"/>
    <property type="project" value="TreeGrafter"/>
</dbReference>
<keyword evidence="4" id="KW-0547">Nucleotide-binding</keyword>
<dbReference type="EMBL" id="BNJF01000004">
    <property type="protein sequence ID" value="GHO48427.1"/>
    <property type="molecule type" value="Genomic_DNA"/>
</dbReference>
<dbReference type="Proteomes" id="UP000612362">
    <property type="component" value="Unassembled WGS sequence"/>
</dbReference>
<dbReference type="SUPFAM" id="SSF47917">
    <property type="entry name" value="C-terminal domain of alpha and beta subunits of F1 ATP synthase"/>
    <property type="match status" value="1"/>
</dbReference>
<evidence type="ECO:0000259" key="11">
    <source>
        <dbReference type="Pfam" id="PF22919"/>
    </source>
</evidence>
<dbReference type="InterPro" id="IPR024034">
    <property type="entry name" value="ATPase_F1/V1_b/a_C"/>
</dbReference>
<protein>
    <recommendedName>
        <fullName evidence="11">ATP synthase A/B type C-terminal domain-containing protein</fullName>
    </recommendedName>
</protein>
<dbReference type="InterPro" id="IPR050053">
    <property type="entry name" value="ATPase_alpha/beta_chains"/>
</dbReference>
<evidence type="ECO:0000256" key="10">
    <source>
        <dbReference type="ARBA" id="ARBA00023310"/>
    </source>
</evidence>
<evidence type="ECO:0000256" key="4">
    <source>
        <dbReference type="ARBA" id="ARBA00022741"/>
    </source>
</evidence>
<evidence type="ECO:0000256" key="9">
    <source>
        <dbReference type="ARBA" id="ARBA00023196"/>
    </source>
</evidence>
<feature type="domain" description="ATP synthase A/B type C-terminal" evidence="11">
    <location>
        <begin position="30"/>
        <end position="110"/>
    </location>
</feature>
<comment type="subcellular location">
    <subcellularLocation>
        <location evidence="1">Membrane</location>
    </subcellularLocation>
</comment>
<dbReference type="Gene3D" id="1.10.1140.10">
    <property type="entry name" value="Bovine Mitochondrial F1-atpase, Atp Synthase Beta Chain, Chain D, domain 3"/>
    <property type="match status" value="1"/>
</dbReference>
<dbReference type="PANTHER" id="PTHR15184">
    <property type="entry name" value="ATP SYNTHASE"/>
    <property type="match status" value="1"/>
</dbReference>
<dbReference type="GO" id="GO:0005524">
    <property type="term" value="F:ATP binding"/>
    <property type="evidence" value="ECO:0007669"/>
    <property type="project" value="UniProtKB-KW"/>
</dbReference>
<dbReference type="PANTHER" id="PTHR15184:SF71">
    <property type="entry name" value="ATP SYNTHASE SUBUNIT BETA, MITOCHONDRIAL"/>
    <property type="match status" value="1"/>
</dbReference>
<evidence type="ECO:0000256" key="1">
    <source>
        <dbReference type="ARBA" id="ARBA00004370"/>
    </source>
</evidence>
<name>A0A8J3I9E7_9CHLR</name>
<evidence type="ECO:0000256" key="3">
    <source>
        <dbReference type="ARBA" id="ARBA00022448"/>
    </source>
</evidence>
<evidence type="ECO:0000313" key="12">
    <source>
        <dbReference type="EMBL" id="GHO48427.1"/>
    </source>
</evidence>
<dbReference type="PROSITE" id="PS00152">
    <property type="entry name" value="ATPASE_ALPHA_BETA"/>
    <property type="match status" value="1"/>
</dbReference>
<evidence type="ECO:0000313" key="13">
    <source>
        <dbReference type="Proteomes" id="UP000612362"/>
    </source>
</evidence>
<keyword evidence="10" id="KW-0066">ATP synthesis</keyword>
<dbReference type="AlphaFoldDB" id="A0A8J3I9E7"/>
<keyword evidence="3" id="KW-0813">Transport</keyword>
<evidence type="ECO:0000256" key="7">
    <source>
        <dbReference type="ARBA" id="ARBA00023065"/>
    </source>
</evidence>
<gene>
    <name evidence="12" type="ORF">KSX_65900</name>
</gene>
<dbReference type="CDD" id="cd18110">
    <property type="entry name" value="ATP-synt_F1_beta_C"/>
    <property type="match status" value="1"/>
</dbReference>
<accession>A0A8J3I9E7</accession>
<keyword evidence="5" id="KW-0067">ATP-binding</keyword>
<proteinExistence type="inferred from homology"/>
<evidence type="ECO:0000256" key="2">
    <source>
        <dbReference type="ARBA" id="ARBA00008936"/>
    </source>
</evidence>
<dbReference type="Pfam" id="PF22919">
    <property type="entry name" value="ATP-synt_VA_C"/>
    <property type="match status" value="1"/>
</dbReference>
<dbReference type="FunFam" id="1.10.1140.10:FF:000001">
    <property type="entry name" value="ATP synthase subunit beta"/>
    <property type="match status" value="1"/>
</dbReference>
<comment type="similarity">
    <text evidence="2">Belongs to the ATPase alpha/beta chains family.</text>
</comment>
<dbReference type="GO" id="GO:0045259">
    <property type="term" value="C:proton-transporting ATP synthase complex"/>
    <property type="evidence" value="ECO:0007669"/>
    <property type="project" value="UniProtKB-KW"/>
</dbReference>
<dbReference type="InterPro" id="IPR055190">
    <property type="entry name" value="ATP-synt_VA_C"/>
</dbReference>